<reference evidence="3 4" key="1">
    <citation type="submission" date="2024-03" db="EMBL/GenBank/DDBJ databases">
        <title>Chitinophaga caseinilytica sp. nov., a casein hydrolysing bacterium isolated from forest soil.</title>
        <authorList>
            <person name="Lee D.S."/>
            <person name="Han D.M."/>
            <person name="Baek J.H."/>
            <person name="Choi D.G."/>
            <person name="Jeon J.H."/>
            <person name="Jeon C.O."/>
        </authorList>
    </citation>
    <scope>NUCLEOTIDE SEQUENCE [LARGE SCALE GENOMIC DNA]</scope>
    <source>
        <strain evidence="3 4">KACC 19118</strain>
    </source>
</reference>
<feature type="chain" id="PRO_5046528404" evidence="1">
    <location>
        <begin position="27"/>
        <end position="391"/>
    </location>
</feature>
<name>A0ABZ2Z755_9BACT</name>
<sequence>MNSGRKLCRRAVAMMLLAGGWLGAHAQKLMNDTNLYPVYQALDTSTNAISMLHLGDSHVQAGTYPDAVRKVLQDQFGYAGRGFVFPYNLAGTNGPDGYKWSSNVRWNGERMVDRNQAEWPGPGGIMLSRELAPATVQFTSDSAIDWLRVWYKGNDVPEVAGGSVFEGSKDAPEREVRIKADSGMTAMAIRFPGISRFYGAVDERNAKGITYSAIGINGAQFQQYNLFDGGVAGAAGMLTKPLLVIFSLGTNEAFGAITAVQLKTEMEKTVTAVREYAPDAKFLFTTPPSGMMKKRSVPYRPKGSKRTKYRTKFIAVPQAATVRQAIIEFCREEGHAYWDLFGEMRADSRYTRAWSHDHVHFNAYGYRLQGEQLGKAILQGYRNWQQTIRKN</sequence>
<evidence type="ECO:0000256" key="1">
    <source>
        <dbReference type="SAM" id="SignalP"/>
    </source>
</evidence>
<dbReference type="InterPro" id="IPR051532">
    <property type="entry name" value="Ester_Hydrolysis_Enzymes"/>
</dbReference>
<gene>
    <name evidence="3" type="ORF">WJU22_07760</name>
</gene>
<dbReference type="InterPro" id="IPR013830">
    <property type="entry name" value="SGNH_hydro"/>
</dbReference>
<keyword evidence="4" id="KW-1185">Reference proteome</keyword>
<organism evidence="3 4">
    <name type="scientific">Chitinophaga caseinilytica</name>
    <dbReference type="NCBI Taxonomy" id="2267521"/>
    <lineage>
        <taxon>Bacteria</taxon>
        <taxon>Pseudomonadati</taxon>
        <taxon>Bacteroidota</taxon>
        <taxon>Chitinophagia</taxon>
        <taxon>Chitinophagales</taxon>
        <taxon>Chitinophagaceae</taxon>
        <taxon>Chitinophaga</taxon>
    </lineage>
</organism>
<dbReference type="PANTHER" id="PTHR30383">
    <property type="entry name" value="THIOESTERASE 1/PROTEASE 1/LYSOPHOSPHOLIPASE L1"/>
    <property type="match status" value="1"/>
</dbReference>
<dbReference type="Gene3D" id="3.40.50.1110">
    <property type="entry name" value="SGNH hydrolase"/>
    <property type="match status" value="1"/>
</dbReference>
<evidence type="ECO:0000313" key="3">
    <source>
        <dbReference type="EMBL" id="WZN48069.1"/>
    </source>
</evidence>
<dbReference type="SUPFAM" id="SSF52266">
    <property type="entry name" value="SGNH hydrolase"/>
    <property type="match status" value="1"/>
</dbReference>
<dbReference type="RefSeq" id="WP_341842669.1">
    <property type="nucleotide sequence ID" value="NZ_CP150096.1"/>
</dbReference>
<accession>A0ABZ2Z755</accession>
<dbReference type="Gene3D" id="2.60.120.1360">
    <property type="match status" value="1"/>
</dbReference>
<keyword evidence="1" id="KW-0732">Signal</keyword>
<evidence type="ECO:0000313" key="4">
    <source>
        <dbReference type="Proteomes" id="UP001449657"/>
    </source>
</evidence>
<dbReference type="EMBL" id="CP150096">
    <property type="protein sequence ID" value="WZN48069.1"/>
    <property type="molecule type" value="Genomic_DNA"/>
</dbReference>
<proteinExistence type="predicted"/>
<dbReference type="PANTHER" id="PTHR30383:SF29">
    <property type="entry name" value="SGNH HYDROLASE-TYPE ESTERASE DOMAIN-CONTAINING PROTEIN"/>
    <property type="match status" value="1"/>
</dbReference>
<dbReference type="Pfam" id="PF13472">
    <property type="entry name" value="Lipase_GDSL_2"/>
    <property type="match status" value="1"/>
</dbReference>
<dbReference type="Proteomes" id="UP001449657">
    <property type="component" value="Chromosome"/>
</dbReference>
<dbReference type="InterPro" id="IPR036514">
    <property type="entry name" value="SGNH_hydro_sf"/>
</dbReference>
<feature type="domain" description="SGNH hydrolase-type esterase" evidence="2">
    <location>
        <begin position="211"/>
        <end position="368"/>
    </location>
</feature>
<feature type="signal peptide" evidence="1">
    <location>
        <begin position="1"/>
        <end position="26"/>
    </location>
</feature>
<evidence type="ECO:0000259" key="2">
    <source>
        <dbReference type="Pfam" id="PF13472"/>
    </source>
</evidence>
<protein>
    <submittedName>
        <fullName evidence="3">GDSL-type esterase/lipase family protein</fullName>
    </submittedName>
</protein>